<keyword evidence="4" id="KW-0732">Signal</keyword>
<dbReference type="AlphaFoldDB" id="A0A4U3M2N4"/>
<dbReference type="Gene3D" id="3.40.50.1820">
    <property type="entry name" value="alpha/beta hydrolase"/>
    <property type="match status" value="1"/>
</dbReference>
<feature type="chain" id="PRO_5020323094" evidence="4">
    <location>
        <begin position="43"/>
        <end position="455"/>
    </location>
</feature>
<keyword evidence="3" id="KW-0443">Lipid metabolism</keyword>
<dbReference type="RefSeq" id="WP_137252199.1">
    <property type="nucleotide sequence ID" value="NZ_JBHSPQ010000004.1"/>
</dbReference>
<gene>
    <name evidence="5" type="ORF">FDA38_01120</name>
</gene>
<keyword evidence="6" id="KW-1185">Reference proteome</keyword>
<evidence type="ECO:0000313" key="6">
    <source>
        <dbReference type="Proteomes" id="UP000305836"/>
    </source>
</evidence>
<evidence type="ECO:0000256" key="3">
    <source>
        <dbReference type="ARBA" id="ARBA00023098"/>
    </source>
</evidence>
<keyword evidence="2" id="KW-0442">Lipid degradation</keyword>
<dbReference type="GO" id="GO:0003847">
    <property type="term" value="F:1-alkyl-2-acetylglycerophosphocholine esterase activity"/>
    <property type="evidence" value="ECO:0007669"/>
    <property type="project" value="TreeGrafter"/>
</dbReference>
<comment type="caution">
    <text evidence="5">The sequence shown here is derived from an EMBL/GenBank/DDBJ whole genome shotgun (WGS) entry which is preliminary data.</text>
</comment>
<feature type="signal peptide" evidence="4">
    <location>
        <begin position="1"/>
        <end position="42"/>
    </location>
</feature>
<evidence type="ECO:0000256" key="2">
    <source>
        <dbReference type="ARBA" id="ARBA00022963"/>
    </source>
</evidence>
<evidence type="ECO:0000313" key="5">
    <source>
        <dbReference type="EMBL" id="TKK81487.1"/>
    </source>
</evidence>
<dbReference type="GO" id="GO:0016042">
    <property type="term" value="P:lipid catabolic process"/>
    <property type="evidence" value="ECO:0007669"/>
    <property type="project" value="UniProtKB-KW"/>
</dbReference>
<dbReference type="Pfam" id="PF03403">
    <property type="entry name" value="PAF-AH_p_II"/>
    <property type="match status" value="1"/>
</dbReference>
<dbReference type="Proteomes" id="UP000305836">
    <property type="component" value="Unassembled WGS sequence"/>
</dbReference>
<accession>A0A4U3M2N4</accession>
<organism evidence="5 6">
    <name type="scientific">Kribbella jiaozuonensis</name>
    <dbReference type="NCBI Taxonomy" id="2575441"/>
    <lineage>
        <taxon>Bacteria</taxon>
        <taxon>Bacillati</taxon>
        <taxon>Actinomycetota</taxon>
        <taxon>Actinomycetes</taxon>
        <taxon>Propionibacteriales</taxon>
        <taxon>Kribbellaceae</taxon>
        <taxon>Kribbella</taxon>
    </lineage>
</organism>
<dbReference type="SUPFAM" id="SSF53474">
    <property type="entry name" value="alpha/beta-Hydrolases"/>
    <property type="match status" value="1"/>
</dbReference>
<proteinExistence type="predicted"/>
<keyword evidence="1" id="KW-0378">Hydrolase</keyword>
<protein>
    <submittedName>
        <fullName evidence="5">Lipase</fullName>
    </submittedName>
</protein>
<dbReference type="EMBL" id="SZPZ01000001">
    <property type="protein sequence ID" value="TKK81487.1"/>
    <property type="molecule type" value="Genomic_DNA"/>
</dbReference>
<dbReference type="InterPro" id="IPR029058">
    <property type="entry name" value="AB_hydrolase_fold"/>
</dbReference>
<name>A0A4U3M2N4_9ACTN</name>
<dbReference type="PANTHER" id="PTHR10272">
    <property type="entry name" value="PLATELET-ACTIVATING FACTOR ACETYLHYDROLASE"/>
    <property type="match status" value="1"/>
</dbReference>
<dbReference type="OrthoDB" id="569821at2"/>
<evidence type="ECO:0000256" key="4">
    <source>
        <dbReference type="SAM" id="SignalP"/>
    </source>
</evidence>
<evidence type="ECO:0000256" key="1">
    <source>
        <dbReference type="ARBA" id="ARBA00022801"/>
    </source>
</evidence>
<reference evidence="5 6" key="1">
    <citation type="submission" date="2019-04" db="EMBL/GenBank/DDBJ databases">
        <title>Kribbella sp. NEAU-THZ 27 nov., a novel actinomycete isolated from soil.</title>
        <authorList>
            <person name="Duan L."/>
        </authorList>
    </citation>
    <scope>NUCLEOTIDE SEQUENCE [LARGE SCALE GENOMIC DNA]</scope>
    <source>
        <strain evidence="6">NEAU-THZ27</strain>
    </source>
</reference>
<dbReference type="InterPro" id="IPR006311">
    <property type="entry name" value="TAT_signal"/>
</dbReference>
<dbReference type="PROSITE" id="PS51318">
    <property type="entry name" value="TAT"/>
    <property type="match status" value="1"/>
</dbReference>
<dbReference type="PANTHER" id="PTHR10272:SF0">
    <property type="entry name" value="PLATELET-ACTIVATING FACTOR ACETYLHYDROLASE"/>
    <property type="match status" value="1"/>
</dbReference>
<sequence length="455" mass="49264">MSNRRPSSPSSHVFTRRHVLGAGLSAALAAGAAAAWPGLAQAAAIDPDAPGGVAPDRIRAQGDPDFHPVKFRLPAPTGRKALGTTAVHLIDRSRPDPAMPSGQRELMISLWYPAGMFGSAPFAKYMPPRTAVEVDDAWTGEYGLALPSGSFDFAGTVTHARIDVPAQPMRHPVVLFSPGFQYSRFVNTAQVEDLASRGYVVVTIDHSHETPVEFPGGRFLPGAPESEPPGPDQIRAAVETRTADARFVLDQLERMAGGRKVDAEGKDLPKDLADGLDLRKVGMFGIGLGGYATANTMLEDERIAAGIDLDGTLQDDRKKGPLGDVAKSGLDRPFLLFGSGETQRTDPAEDNYDASWASFWKTQHGGKLNLALANTKQKAFTDYQFIFSQLFHDIYGEDPIITSVMKALVGSAKPARSVLAQREYIAAFFDQTLRRRPALLLRGDSPKFPEIRFVR</sequence>